<evidence type="ECO:0000313" key="3">
    <source>
        <dbReference type="EMBL" id="WDF82113.1"/>
    </source>
</evidence>
<dbReference type="SMART" id="SM00422">
    <property type="entry name" value="HTH_MERR"/>
    <property type="match status" value="1"/>
</dbReference>
<dbReference type="InterPro" id="IPR047057">
    <property type="entry name" value="MerR_fam"/>
</dbReference>
<organism evidence="3 4">
    <name type="scientific">Lacticaseibacillus pabuli</name>
    <dbReference type="NCBI Taxonomy" id="3025672"/>
    <lineage>
        <taxon>Bacteria</taxon>
        <taxon>Bacillati</taxon>
        <taxon>Bacillota</taxon>
        <taxon>Bacilli</taxon>
        <taxon>Lactobacillales</taxon>
        <taxon>Lactobacillaceae</taxon>
        <taxon>Lacticaseibacillus</taxon>
    </lineage>
</organism>
<reference evidence="3 4" key="1">
    <citation type="submission" date="2023-02" db="EMBL/GenBank/DDBJ databases">
        <title>Genome sequence of Lacticaseibacillus sp. KACC 23028.</title>
        <authorList>
            <person name="Kim S."/>
            <person name="Heo J."/>
            <person name="Kwon S.-W."/>
        </authorList>
    </citation>
    <scope>NUCLEOTIDE SEQUENCE [LARGE SCALE GENOMIC DNA]</scope>
    <source>
        <strain evidence="3 4">KACC 23028</strain>
    </source>
</reference>
<evidence type="ECO:0000259" key="2">
    <source>
        <dbReference type="PROSITE" id="PS50937"/>
    </source>
</evidence>
<dbReference type="Pfam" id="PF13411">
    <property type="entry name" value="MerR_1"/>
    <property type="match status" value="1"/>
</dbReference>
<name>A0ABY7WPJ6_9LACO</name>
<dbReference type="Gene3D" id="1.10.1660.10">
    <property type="match status" value="1"/>
</dbReference>
<dbReference type="PANTHER" id="PTHR30204">
    <property type="entry name" value="REDOX-CYCLING DRUG-SENSING TRANSCRIPTIONAL ACTIVATOR SOXR"/>
    <property type="match status" value="1"/>
</dbReference>
<dbReference type="InterPro" id="IPR000551">
    <property type="entry name" value="MerR-type_HTH_dom"/>
</dbReference>
<evidence type="ECO:0000313" key="4">
    <source>
        <dbReference type="Proteomes" id="UP001220377"/>
    </source>
</evidence>
<evidence type="ECO:0000256" key="1">
    <source>
        <dbReference type="ARBA" id="ARBA00023125"/>
    </source>
</evidence>
<protein>
    <submittedName>
        <fullName evidence="3">MerR family transcriptional regulator</fullName>
    </submittedName>
</protein>
<dbReference type="PANTHER" id="PTHR30204:SF82">
    <property type="entry name" value="TRANSCRIPTIONAL REGULATOR, MERR FAMILY"/>
    <property type="match status" value="1"/>
</dbReference>
<gene>
    <name evidence="3" type="ORF">PQ472_09455</name>
</gene>
<dbReference type="PROSITE" id="PS50937">
    <property type="entry name" value="HTH_MERR_2"/>
    <property type="match status" value="1"/>
</dbReference>
<keyword evidence="1" id="KW-0238">DNA-binding</keyword>
<dbReference type="RefSeq" id="WP_274259367.1">
    <property type="nucleotide sequence ID" value="NZ_CP117884.1"/>
</dbReference>
<dbReference type="Proteomes" id="UP001220377">
    <property type="component" value="Chromosome"/>
</dbReference>
<dbReference type="CDD" id="cd01109">
    <property type="entry name" value="HTH_YyaN"/>
    <property type="match status" value="1"/>
</dbReference>
<keyword evidence="4" id="KW-1185">Reference proteome</keyword>
<dbReference type="SUPFAM" id="SSF46955">
    <property type="entry name" value="Putative DNA-binding domain"/>
    <property type="match status" value="1"/>
</dbReference>
<sequence length="152" mass="18106">METLKTYSIGQIAKKYHVTVPTLRYYDEQGLLPFVKRNEAGQRIFTDDDMGYLEVVDCLKRSAIPLRDIKTFMQWCVEGDDTLPERYQFMIDHEAALEQKIKVLQANLAFLRWKKWYYQHANEAGTEQIFFEPGTTQVDPKWREQYLAERQE</sequence>
<dbReference type="EMBL" id="CP117884">
    <property type="protein sequence ID" value="WDF82113.1"/>
    <property type="molecule type" value="Genomic_DNA"/>
</dbReference>
<proteinExistence type="predicted"/>
<feature type="domain" description="HTH merR-type" evidence="2">
    <location>
        <begin position="6"/>
        <end position="75"/>
    </location>
</feature>
<dbReference type="InterPro" id="IPR009061">
    <property type="entry name" value="DNA-bd_dom_put_sf"/>
</dbReference>
<accession>A0ABY7WPJ6</accession>